<reference evidence="6" key="1">
    <citation type="submission" date="2022-12" db="EMBL/GenBank/DDBJ databases">
        <title>Complete genome sequence of an Australian strain of Rouxiella badensis DAR84756 and resolution of the R. badensis DSM100043 and R. chamberiensis DSM28324 genomes.</title>
        <authorList>
            <person name="Paul S."/>
            <person name="Anderson P.J."/>
            <person name="Maynard G."/>
            <person name="Dyall-Smith M."/>
            <person name="Kudinha T."/>
        </authorList>
    </citation>
    <scope>NUCLEOTIDE SEQUENCE</scope>
    <source>
        <strain evidence="6">DSM 28324</strain>
    </source>
</reference>
<evidence type="ECO:0000256" key="3">
    <source>
        <dbReference type="ARBA" id="ARBA00018024"/>
    </source>
</evidence>
<keyword evidence="6" id="KW-0282">Flagellum</keyword>
<evidence type="ECO:0000256" key="5">
    <source>
        <dbReference type="HAMAP-Rule" id="MF_00724"/>
    </source>
</evidence>
<dbReference type="EMBL" id="CP114058">
    <property type="protein sequence ID" value="WAT00670.1"/>
    <property type="molecule type" value="Genomic_DNA"/>
</dbReference>
<keyword evidence="6" id="KW-0969">Cilium</keyword>
<comment type="subcellular location">
    <subcellularLocation>
        <location evidence="1 5">Bacterial flagellum basal body</location>
    </subcellularLocation>
</comment>
<proteinExistence type="inferred from homology"/>
<dbReference type="Proteomes" id="UP001164712">
    <property type="component" value="Chromosome"/>
</dbReference>
<keyword evidence="6" id="KW-0966">Cell projection</keyword>
<evidence type="ECO:0000256" key="4">
    <source>
        <dbReference type="ARBA" id="ARBA00023143"/>
    </source>
</evidence>
<keyword evidence="4 5" id="KW-0975">Bacterial flagellum</keyword>
<dbReference type="Pfam" id="PF02049">
    <property type="entry name" value="FliE"/>
    <property type="match status" value="1"/>
</dbReference>
<dbReference type="PRINTS" id="PR01006">
    <property type="entry name" value="FLGHOOKFLIE"/>
</dbReference>
<evidence type="ECO:0000313" key="6">
    <source>
        <dbReference type="EMBL" id="WAT00670.1"/>
    </source>
</evidence>
<evidence type="ECO:0000256" key="2">
    <source>
        <dbReference type="ARBA" id="ARBA00009272"/>
    </source>
</evidence>
<comment type="similarity">
    <text evidence="2 5">Belongs to the FliE family.</text>
</comment>
<evidence type="ECO:0000313" key="7">
    <source>
        <dbReference type="Proteomes" id="UP001164712"/>
    </source>
</evidence>
<organism evidence="6 7">
    <name type="scientific">Rouxiella chamberiensis</name>
    <dbReference type="NCBI Taxonomy" id="1513468"/>
    <lineage>
        <taxon>Bacteria</taxon>
        <taxon>Pseudomonadati</taxon>
        <taxon>Pseudomonadota</taxon>
        <taxon>Gammaproteobacteria</taxon>
        <taxon>Enterobacterales</taxon>
        <taxon>Yersiniaceae</taxon>
        <taxon>Rouxiella</taxon>
    </lineage>
</organism>
<evidence type="ECO:0000256" key="1">
    <source>
        <dbReference type="ARBA" id="ARBA00004117"/>
    </source>
</evidence>
<dbReference type="RefSeq" id="WP_045048827.1">
    <property type="nucleotide sequence ID" value="NZ_CP114058.1"/>
</dbReference>
<sequence>MDKLTAVGMQNTQRQLLQDMQRMAALGGNSLAVGAQPRIIEDNAVSPPPAMTFSGVLAGAINNVNDLQISASDKQTAVDMGISDDLSGTMLESQKASVAFSALVQVRNKLTTGLDEVMNTAL</sequence>
<dbReference type="HAMAP" id="MF_00724">
    <property type="entry name" value="FliE"/>
    <property type="match status" value="1"/>
</dbReference>
<protein>
    <recommendedName>
        <fullName evidence="3 5">Flagellar hook-basal body complex protein FliE</fullName>
    </recommendedName>
</protein>
<accession>A0ABY7HNB6</accession>
<name>A0ABY7HNB6_9GAMM</name>
<gene>
    <name evidence="5" type="primary">fliE</name>
    <name evidence="6" type="ORF">O1V66_17660</name>
</gene>
<keyword evidence="7" id="KW-1185">Reference proteome</keyword>
<dbReference type="PANTHER" id="PTHR34653:SF1">
    <property type="entry name" value="FLAGELLAR HOOK-BASAL BODY COMPLEX PROTEIN FLIE"/>
    <property type="match status" value="1"/>
</dbReference>
<dbReference type="PANTHER" id="PTHR34653">
    <property type="match status" value="1"/>
</dbReference>
<dbReference type="InterPro" id="IPR001624">
    <property type="entry name" value="FliE"/>
</dbReference>